<feature type="transmembrane region" description="Helical" evidence="2">
    <location>
        <begin position="39"/>
        <end position="59"/>
    </location>
</feature>
<evidence type="ECO:0000313" key="4">
    <source>
        <dbReference type="Proteomes" id="UP000016568"/>
    </source>
</evidence>
<keyword evidence="2" id="KW-0472">Membrane</keyword>
<keyword evidence="4" id="KW-1185">Reference proteome</keyword>
<reference evidence="3 4" key="1">
    <citation type="submission" date="2013-09" db="EMBL/GenBank/DDBJ databases">
        <title>Whole genome shotgun sequence of Novosphingobium tardaugens NBRC 16725.</title>
        <authorList>
            <person name="Isaki S."/>
            <person name="Hosoyama A."/>
            <person name="Tsuchikane K."/>
            <person name="Katsumata H."/>
            <person name="Ando Y."/>
            <person name="Yamazaki S."/>
            <person name="Fujita N."/>
        </authorList>
    </citation>
    <scope>NUCLEOTIDE SEQUENCE [LARGE SCALE GENOMIC DNA]</scope>
    <source>
        <strain evidence="3 4">NBRC 16725</strain>
    </source>
</reference>
<dbReference type="RefSeq" id="WP_021688625.1">
    <property type="nucleotide sequence ID" value="NZ_BASZ01000001.1"/>
</dbReference>
<feature type="compositionally biased region" description="Low complexity" evidence="1">
    <location>
        <begin position="14"/>
        <end position="25"/>
    </location>
</feature>
<keyword evidence="2" id="KW-1133">Transmembrane helix</keyword>
<gene>
    <name evidence="3" type="ORF">NT2_01_04920</name>
</gene>
<accession>U2ZYX2</accession>
<evidence type="ECO:0000256" key="2">
    <source>
        <dbReference type="SAM" id="Phobius"/>
    </source>
</evidence>
<proteinExistence type="predicted"/>
<dbReference type="Proteomes" id="UP000016568">
    <property type="component" value="Unassembled WGS sequence"/>
</dbReference>
<keyword evidence="2" id="KW-0812">Transmembrane</keyword>
<protein>
    <submittedName>
        <fullName evidence="3">Uncharacterized protein</fullName>
    </submittedName>
</protein>
<dbReference type="eggNOG" id="ENOG502ZP1S">
    <property type="taxonomic scope" value="Bacteria"/>
</dbReference>
<feature type="compositionally biased region" description="Polar residues" evidence="1">
    <location>
        <begin position="1"/>
        <end position="13"/>
    </location>
</feature>
<name>U2ZYX2_9SPHN</name>
<organism evidence="3 4">
    <name type="scientific">Caenibius tardaugens NBRC 16725</name>
    <dbReference type="NCBI Taxonomy" id="1219035"/>
    <lineage>
        <taxon>Bacteria</taxon>
        <taxon>Pseudomonadati</taxon>
        <taxon>Pseudomonadota</taxon>
        <taxon>Alphaproteobacteria</taxon>
        <taxon>Sphingomonadales</taxon>
        <taxon>Erythrobacteraceae</taxon>
        <taxon>Caenibius</taxon>
    </lineage>
</organism>
<sequence length="329" mass="35444">MNATIAEEQQTADAPQPVSASAPAPRSQAPGIRLGLKSVLLVVLAAFALGIGLVGWLAWERGIDFRTILGLQPAPTTTVVLKGLKSPDEIQSTDPEIAAAAAEAVDAVQKVEKVAEVQGGFDQRIAAMEQRLARLDLQAQAASGNAARAEGLLIAFATRRAMERGAPLGYLSDQLRLRFGDARPNAVRTIIEAARDPVTLDQLMARLEGLSPELVSAPKDEALWTRTQRELNNLFIIRRETSPSPAPRRRLERAKMFLESGRVEAAVAEVKNMPGADADNVQDWVQDAQRYAAAQAALDLVETTAVLDPRDLRDARGNKVEQLSPGVLD</sequence>
<feature type="region of interest" description="Disordered" evidence="1">
    <location>
        <begin position="1"/>
        <end position="25"/>
    </location>
</feature>
<dbReference type="EMBL" id="BASZ01000001">
    <property type="protein sequence ID" value="GAD47718.1"/>
    <property type="molecule type" value="Genomic_DNA"/>
</dbReference>
<dbReference type="AlphaFoldDB" id="U2ZYX2"/>
<evidence type="ECO:0000313" key="3">
    <source>
        <dbReference type="EMBL" id="GAD47718.1"/>
    </source>
</evidence>
<evidence type="ECO:0000256" key="1">
    <source>
        <dbReference type="SAM" id="MobiDB-lite"/>
    </source>
</evidence>
<comment type="caution">
    <text evidence="3">The sequence shown here is derived from an EMBL/GenBank/DDBJ whole genome shotgun (WGS) entry which is preliminary data.</text>
</comment>